<feature type="non-terminal residue" evidence="2">
    <location>
        <position position="288"/>
    </location>
</feature>
<dbReference type="eggNOG" id="COG3706">
    <property type="taxonomic scope" value="Bacteria"/>
</dbReference>
<sequence length="288" mass="32054">MKLTWTRRLHPGNFRGRLTLWFGLLSLATVMSVGLYIGRIATQEIADFGGQALQVNARSVAGMLMTHGTERGKEVHLLQRILITMPGGLDNPALSELFTLRQQTYDEYAWVGVVDPSGTVRQASQGMLVGAKVAQQPWFQAALKGPYVGDMHKAVLRAKQTERREPEEHLNSVDLAMPILDERGRVRGVLATSADWSQATRALETMVTQNMAQRQAEVLLADLSGNIVYPRKHVGSLQVPQRQDPTAPFEVLRWNDGQDYLTSMVDLPAKDGMPWSWRIVSRQPLAGT</sequence>
<name>F3KP81_9BURK</name>
<dbReference type="EMBL" id="AEGR01000018">
    <property type="protein sequence ID" value="EGI78322.1"/>
    <property type="molecule type" value="Genomic_DNA"/>
</dbReference>
<reference evidence="2 3" key="1">
    <citation type="journal article" date="2011" name="EMBO J.">
        <title>Structural diversity of bacterial flagellar motors.</title>
        <authorList>
            <person name="Chen S."/>
            <person name="Beeby M."/>
            <person name="Murphy G.E."/>
            <person name="Leadbetter J.R."/>
            <person name="Hendrixson D.R."/>
            <person name="Briegel A."/>
            <person name="Li Z."/>
            <person name="Shi J."/>
            <person name="Tocheva E.I."/>
            <person name="Muller A."/>
            <person name="Dobro M.J."/>
            <person name="Jensen G.J."/>
        </authorList>
    </citation>
    <scope>NUCLEOTIDE SEQUENCE [LARGE SCALE GENOMIC DNA]</scope>
    <source>
        <strain evidence="2 3">ATCC 19624</strain>
    </source>
</reference>
<dbReference type="STRING" id="887062.HGR_01192"/>
<feature type="transmembrane region" description="Helical" evidence="1">
    <location>
        <begin position="20"/>
        <end position="38"/>
    </location>
</feature>
<dbReference type="SUPFAM" id="SSF103190">
    <property type="entry name" value="Sensory domain-like"/>
    <property type="match status" value="1"/>
</dbReference>
<dbReference type="Gene3D" id="3.30.450.20">
    <property type="entry name" value="PAS domain"/>
    <property type="match status" value="1"/>
</dbReference>
<keyword evidence="1" id="KW-1133">Transmembrane helix</keyword>
<dbReference type="CDD" id="cd12914">
    <property type="entry name" value="PDC1_DGC_like"/>
    <property type="match status" value="1"/>
</dbReference>
<dbReference type="AlphaFoldDB" id="F3KP81"/>
<comment type="caution">
    <text evidence="2">The sequence shown here is derived from an EMBL/GenBank/DDBJ whole genome shotgun (WGS) entry which is preliminary data.</text>
</comment>
<protein>
    <submittedName>
        <fullName evidence="2">Diguanylate cyclase</fullName>
    </submittedName>
</protein>
<dbReference type="InterPro" id="IPR029151">
    <property type="entry name" value="Sensor-like_sf"/>
</dbReference>
<organism evidence="2 3">
    <name type="scientific">Hylemonella gracilis ATCC 19624</name>
    <dbReference type="NCBI Taxonomy" id="887062"/>
    <lineage>
        <taxon>Bacteria</taxon>
        <taxon>Pseudomonadati</taxon>
        <taxon>Pseudomonadota</taxon>
        <taxon>Betaproteobacteria</taxon>
        <taxon>Burkholderiales</taxon>
        <taxon>Comamonadaceae</taxon>
        <taxon>Hylemonella</taxon>
    </lineage>
</organism>
<keyword evidence="1" id="KW-0812">Transmembrane</keyword>
<dbReference type="Proteomes" id="UP000016368">
    <property type="component" value="Unassembled WGS sequence"/>
</dbReference>
<evidence type="ECO:0000313" key="2">
    <source>
        <dbReference type="EMBL" id="EGI78322.1"/>
    </source>
</evidence>
<keyword evidence="3" id="KW-1185">Reference proteome</keyword>
<gene>
    <name evidence="2" type="ORF">HGR_01192</name>
</gene>
<accession>F3KP81</accession>
<evidence type="ECO:0000256" key="1">
    <source>
        <dbReference type="SAM" id="Phobius"/>
    </source>
</evidence>
<keyword evidence="1" id="KW-0472">Membrane</keyword>
<proteinExistence type="predicted"/>
<evidence type="ECO:0000313" key="3">
    <source>
        <dbReference type="Proteomes" id="UP000016368"/>
    </source>
</evidence>